<name>A0ABX1P197_9RHOO</name>
<dbReference type="Proteomes" id="UP000633943">
    <property type="component" value="Unassembled WGS sequence"/>
</dbReference>
<dbReference type="EMBL" id="WTVP01000172">
    <property type="protein sequence ID" value="NMG17888.1"/>
    <property type="molecule type" value="Genomic_DNA"/>
</dbReference>
<keyword evidence="3" id="KW-1185">Reference proteome</keyword>
<comment type="caution">
    <text evidence="2">The sequence shown here is derived from an EMBL/GenBank/DDBJ whole genome shotgun (WGS) entry which is preliminary data.</text>
</comment>
<accession>A0ABX1P197</accession>
<feature type="compositionally biased region" description="Basic and acidic residues" evidence="1">
    <location>
        <begin position="82"/>
        <end position="99"/>
    </location>
</feature>
<reference evidence="2 3" key="1">
    <citation type="submission" date="2019-12" db="EMBL/GenBank/DDBJ databases">
        <title>Comparative genomics gives insights into the taxonomy of the Azoarcus-Aromatoleum group and reveals separate origins of nif in the plant-associated Azoarcus and non-plant-associated Aromatoleum sub-groups.</title>
        <authorList>
            <person name="Lafos M."/>
            <person name="Maluk M."/>
            <person name="Batista M."/>
            <person name="Junghare M."/>
            <person name="Carmona M."/>
            <person name="Faoro H."/>
            <person name="Cruz L.M."/>
            <person name="Battistoni F."/>
            <person name="De Souza E."/>
            <person name="Pedrosa F."/>
            <person name="Chen W.-M."/>
            <person name="Poole P.S."/>
            <person name="Dixon R.A."/>
            <person name="James E.K."/>
        </authorList>
    </citation>
    <scope>NUCLEOTIDE SEQUENCE [LARGE SCALE GENOMIC DNA]</scope>
    <source>
        <strain evidence="2 3">PbN1</strain>
    </source>
</reference>
<proteinExistence type="predicted"/>
<feature type="region of interest" description="Disordered" evidence="1">
    <location>
        <begin position="60"/>
        <end position="99"/>
    </location>
</feature>
<organism evidence="2 3">
    <name type="scientific">Aromatoleum bremense</name>
    <dbReference type="NCBI Taxonomy" id="76115"/>
    <lineage>
        <taxon>Bacteria</taxon>
        <taxon>Pseudomonadati</taxon>
        <taxon>Pseudomonadota</taxon>
        <taxon>Betaproteobacteria</taxon>
        <taxon>Rhodocyclales</taxon>
        <taxon>Rhodocyclaceae</taxon>
        <taxon>Aromatoleum</taxon>
    </lineage>
</organism>
<protein>
    <submittedName>
        <fullName evidence="2">Energy transducer TonB</fullName>
    </submittedName>
</protein>
<gene>
    <name evidence="2" type="ORF">GPA24_20675</name>
</gene>
<feature type="non-terminal residue" evidence="2">
    <location>
        <position position="1"/>
    </location>
</feature>
<evidence type="ECO:0000313" key="2">
    <source>
        <dbReference type="EMBL" id="NMG17888.1"/>
    </source>
</evidence>
<evidence type="ECO:0000313" key="3">
    <source>
        <dbReference type="Proteomes" id="UP000633943"/>
    </source>
</evidence>
<feature type="non-terminal residue" evidence="2">
    <location>
        <position position="99"/>
    </location>
</feature>
<evidence type="ECO:0000256" key="1">
    <source>
        <dbReference type="SAM" id="MobiDB-lite"/>
    </source>
</evidence>
<sequence>RDARRLQLALAVSVVLHAVILSISFTLPVRPPIRDPGLEVVLVNARHARAPDKAEALAQANVDGGGNSDRQVRPKSPLPPQEVRRDGNALVEARKRVAP</sequence>